<evidence type="ECO:0000313" key="3">
    <source>
        <dbReference type="Proteomes" id="UP000179807"/>
    </source>
</evidence>
<reference evidence="2" key="1">
    <citation type="submission" date="2016-10" db="EMBL/GenBank/DDBJ databases">
        <authorList>
            <person name="Benchimol M."/>
            <person name="Almeida L.G."/>
            <person name="Vasconcelos A.T."/>
            <person name="Perreira-Neves A."/>
            <person name="Rosa I.A."/>
            <person name="Tasca T."/>
            <person name="Bogo M.R."/>
            <person name="de Souza W."/>
        </authorList>
    </citation>
    <scope>NUCLEOTIDE SEQUENCE [LARGE SCALE GENOMIC DNA]</scope>
    <source>
        <strain evidence="2">K</strain>
    </source>
</reference>
<comment type="caution">
    <text evidence="2">The sequence shown here is derived from an EMBL/GenBank/DDBJ whole genome shotgun (WGS) entry which is preliminary data.</text>
</comment>
<sequence length="165" mass="18544">MAQINEISRRTTIIEGSEAQINEIRNKLHDLGIDIQDHLFLELKQTQSSNISIAIKQETLPKSQPEKPPEAAKVEQPKPASNPLSDYPISKTGNGFRISIPDKDIDKMKQFFGGKNRKPCDDPNSESKFFMVNKLPNIDFSVFPENGKSDEENHTTALKLLGLLQ</sequence>
<protein>
    <submittedName>
        <fullName evidence="2">Uncharacterized protein</fullName>
    </submittedName>
</protein>
<dbReference type="RefSeq" id="XP_068348777.1">
    <property type="nucleotide sequence ID" value="XM_068511925.1"/>
</dbReference>
<dbReference type="GeneID" id="94846629"/>
<gene>
    <name evidence="2" type="ORF">TRFO_38236</name>
</gene>
<keyword evidence="3" id="KW-1185">Reference proteome</keyword>
<feature type="compositionally biased region" description="Basic and acidic residues" evidence="1">
    <location>
        <begin position="64"/>
        <end position="76"/>
    </location>
</feature>
<dbReference type="AlphaFoldDB" id="A0A1J4J917"/>
<evidence type="ECO:0000256" key="1">
    <source>
        <dbReference type="SAM" id="MobiDB-lite"/>
    </source>
</evidence>
<organism evidence="2 3">
    <name type="scientific">Tritrichomonas foetus</name>
    <dbReference type="NCBI Taxonomy" id="1144522"/>
    <lineage>
        <taxon>Eukaryota</taxon>
        <taxon>Metamonada</taxon>
        <taxon>Parabasalia</taxon>
        <taxon>Tritrichomonadida</taxon>
        <taxon>Tritrichomonadidae</taxon>
        <taxon>Tritrichomonas</taxon>
    </lineage>
</organism>
<feature type="region of interest" description="Disordered" evidence="1">
    <location>
        <begin position="55"/>
        <end position="99"/>
    </location>
</feature>
<accession>A0A1J4J917</accession>
<dbReference type="EMBL" id="MLAK01001231">
    <property type="protein sequence ID" value="OHS95640.1"/>
    <property type="molecule type" value="Genomic_DNA"/>
</dbReference>
<proteinExistence type="predicted"/>
<dbReference type="VEuPathDB" id="TrichDB:TRFO_38236"/>
<dbReference type="Proteomes" id="UP000179807">
    <property type="component" value="Unassembled WGS sequence"/>
</dbReference>
<name>A0A1J4J917_9EUKA</name>
<evidence type="ECO:0000313" key="2">
    <source>
        <dbReference type="EMBL" id="OHS95640.1"/>
    </source>
</evidence>